<feature type="compositionally biased region" description="Basic and acidic residues" evidence="1">
    <location>
        <begin position="337"/>
        <end position="346"/>
    </location>
</feature>
<reference evidence="2 3" key="1">
    <citation type="submission" date="2017-03" db="EMBL/GenBank/DDBJ databases">
        <title>Genomes of endolithic fungi from Antarctica.</title>
        <authorList>
            <person name="Coleine C."/>
            <person name="Masonjones S."/>
            <person name="Stajich J.E."/>
        </authorList>
    </citation>
    <scope>NUCLEOTIDE SEQUENCE [LARGE SCALE GENOMIC DNA]</scope>
    <source>
        <strain evidence="2 3">CCFEE 5184</strain>
    </source>
</reference>
<evidence type="ECO:0000313" key="2">
    <source>
        <dbReference type="EMBL" id="TKA74189.1"/>
    </source>
</evidence>
<accession>A0A4V5NGA7</accession>
<comment type="caution">
    <text evidence="2">The sequence shown here is derived from an EMBL/GenBank/DDBJ whole genome shotgun (WGS) entry which is preliminary data.</text>
</comment>
<proteinExistence type="predicted"/>
<dbReference type="EMBL" id="NAJQ01000235">
    <property type="protein sequence ID" value="TKA74189.1"/>
    <property type="molecule type" value="Genomic_DNA"/>
</dbReference>
<sequence>MHRGRGGMWGCRPSYLHGPESSEKQQEIVVLNKGGPAEQPFRFLDLPSKLRDRIYYLALVHDPPIELAGLVPGQRHEDFWEGDDDYEATPIFYGQPFRFTNQAGWITLGHWLDRIGAEKRALLRDITVCHPECSSLLPYVHGSTLPNLLTPFGLNSTPTRYTSSTAPEDVRYGSCVELYMNHHKMLASMSGLRHLRLVLYAAEASECWYKSLADLVKYYAPKIDIRLLHLVSYRPETRYQLHEIAISDVDRPSEAVWRWHPENMECPQPAMRSALELLKRSNITITEQLYDQHSQYPVEPNQPCRDKGMCNYMWQETWVFANRGAPEGPNECPGTSGHREGYTAYV</sequence>
<keyword evidence="3" id="KW-1185">Reference proteome</keyword>
<dbReference type="Proteomes" id="UP000309340">
    <property type="component" value="Unassembled WGS sequence"/>
</dbReference>
<name>A0A4V5NGA7_9PEZI</name>
<dbReference type="OrthoDB" id="5272396at2759"/>
<evidence type="ECO:0000256" key="1">
    <source>
        <dbReference type="SAM" id="MobiDB-lite"/>
    </source>
</evidence>
<feature type="region of interest" description="Disordered" evidence="1">
    <location>
        <begin position="327"/>
        <end position="346"/>
    </location>
</feature>
<organism evidence="2 3">
    <name type="scientific">Friedmanniomyces simplex</name>
    <dbReference type="NCBI Taxonomy" id="329884"/>
    <lineage>
        <taxon>Eukaryota</taxon>
        <taxon>Fungi</taxon>
        <taxon>Dikarya</taxon>
        <taxon>Ascomycota</taxon>
        <taxon>Pezizomycotina</taxon>
        <taxon>Dothideomycetes</taxon>
        <taxon>Dothideomycetidae</taxon>
        <taxon>Mycosphaerellales</taxon>
        <taxon>Teratosphaeriaceae</taxon>
        <taxon>Friedmanniomyces</taxon>
    </lineage>
</organism>
<evidence type="ECO:0000313" key="3">
    <source>
        <dbReference type="Proteomes" id="UP000309340"/>
    </source>
</evidence>
<gene>
    <name evidence="2" type="ORF">B0A55_05146</name>
</gene>
<dbReference type="AlphaFoldDB" id="A0A4V5NGA7"/>
<protein>
    <submittedName>
        <fullName evidence="2">Uncharacterized protein</fullName>
    </submittedName>
</protein>
<feature type="region of interest" description="Disordered" evidence="1">
    <location>
        <begin position="1"/>
        <end position="21"/>
    </location>
</feature>